<name>A0A0L8V4D3_9BACT</name>
<organism evidence="2 3">
    <name type="scientific">Sunxiuqinia dokdonensis</name>
    <dbReference type="NCBI Taxonomy" id="1409788"/>
    <lineage>
        <taxon>Bacteria</taxon>
        <taxon>Pseudomonadati</taxon>
        <taxon>Bacteroidota</taxon>
        <taxon>Bacteroidia</taxon>
        <taxon>Marinilabiliales</taxon>
        <taxon>Prolixibacteraceae</taxon>
        <taxon>Sunxiuqinia</taxon>
    </lineage>
</organism>
<dbReference type="AlphaFoldDB" id="A0A0L8V4D3"/>
<accession>A0A0L8V4D3</accession>
<dbReference type="RefSeq" id="WP_053186916.1">
    <property type="nucleotide sequence ID" value="NZ_LGIA01000192.1"/>
</dbReference>
<evidence type="ECO:0000256" key="1">
    <source>
        <dbReference type="SAM" id="Phobius"/>
    </source>
</evidence>
<dbReference type="Proteomes" id="UP000036958">
    <property type="component" value="Unassembled WGS sequence"/>
</dbReference>
<feature type="transmembrane region" description="Helical" evidence="1">
    <location>
        <begin position="21"/>
        <end position="47"/>
    </location>
</feature>
<protein>
    <submittedName>
        <fullName evidence="2">Uncharacterized protein</fullName>
    </submittedName>
</protein>
<feature type="transmembrane region" description="Helical" evidence="1">
    <location>
        <begin position="59"/>
        <end position="83"/>
    </location>
</feature>
<dbReference type="EMBL" id="LGIA01000192">
    <property type="protein sequence ID" value="KOH43291.1"/>
    <property type="molecule type" value="Genomic_DNA"/>
</dbReference>
<dbReference type="OrthoDB" id="9958952at2"/>
<comment type="caution">
    <text evidence="2">The sequence shown here is derived from an EMBL/GenBank/DDBJ whole genome shotgun (WGS) entry which is preliminary data.</text>
</comment>
<keyword evidence="1" id="KW-0472">Membrane</keyword>
<evidence type="ECO:0000313" key="2">
    <source>
        <dbReference type="EMBL" id="KOH43291.1"/>
    </source>
</evidence>
<sequence>MELLYPPSRPLIPWQGTVLGIIGVVEILFSILFLFIALFGIAIGGLFSSFAIPDLGAMIPSLAIGVVILLLLFIGLPLFILKVAVTIGIFKGKRWAVFVTIVFAALGFMANIGNLNFVWLVFSAIELGLAIVCLREPFYNQSPYVNNQSYRPNY</sequence>
<keyword evidence="1" id="KW-0812">Transmembrane</keyword>
<proteinExistence type="predicted"/>
<feature type="transmembrane region" description="Helical" evidence="1">
    <location>
        <begin position="95"/>
        <end position="111"/>
    </location>
</feature>
<evidence type="ECO:0000313" key="3">
    <source>
        <dbReference type="Proteomes" id="UP000036958"/>
    </source>
</evidence>
<keyword evidence="3" id="KW-1185">Reference proteome</keyword>
<gene>
    <name evidence="2" type="ORF">NC99_38510</name>
</gene>
<reference evidence="3" key="1">
    <citation type="submission" date="2015-07" db="EMBL/GenBank/DDBJ databases">
        <title>Genome sequencing of Sunxiuqinia dokdonensis strain SK.</title>
        <authorList>
            <person name="Ahn S."/>
            <person name="Kim B.-C."/>
        </authorList>
    </citation>
    <scope>NUCLEOTIDE SEQUENCE [LARGE SCALE GENOMIC DNA]</scope>
    <source>
        <strain evidence="3">SK</strain>
    </source>
</reference>
<keyword evidence="1" id="KW-1133">Transmembrane helix</keyword>